<dbReference type="InterPro" id="IPR000835">
    <property type="entry name" value="HTH_MarR-typ"/>
</dbReference>
<dbReference type="Gene3D" id="1.10.10.10">
    <property type="entry name" value="Winged helix-like DNA-binding domain superfamily/Winged helix DNA-binding domain"/>
    <property type="match status" value="1"/>
</dbReference>
<dbReference type="Pfam" id="PF12802">
    <property type="entry name" value="MarR_2"/>
    <property type="match status" value="1"/>
</dbReference>
<name>A0ABU1JBI1_9MICC</name>
<dbReference type="EMBL" id="JAVDQF010000001">
    <property type="protein sequence ID" value="MDR6269775.1"/>
    <property type="molecule type" value="Genomic_DNA"/>
</dbReference>
<dbReference type="SMART" id="SM00347">
    <property type="entry name" value="HTH_MARR"/>
    <property type="match status" value="1"/>
</dbReference>
<dbReference type="GO" id="GO:0003677">
    <property type="term" value="F:DNA binding"/>
    <property type="evidence" value="ECO:0007669"/>
    <property type="project" value="UniProtKB-KW"/>
</dbReference>
<gene>
    <name evidence="2" type="ORF">JOE69_002013</name>
</gene>
<organism evidence="2 3">
    <name type="scientific">Arthrobacter russicus</name>
    <dbReference type="NCBI Taxonomy" id="172040"/>
    <lineage>
        <taxon>Bacteria</taxon>
        <taxon>Bacillati</taxon>
        <taxon>Actinomycetota</taxon>
        <taxon>Actinomycetes</taxon>
        <taxon>Micrococcales</taxon>
        <taxon>Micrococcaceae</taxon>
        <taxon>Arthrobacter</taxon>
    </lineage>
</organism>
<dbReference type="SUPFAM" id="SSF46785">
    <property type="entry name" value="Winged helix' DNA-binding domain"/>
    <property type="match status" value="1"/>
</dbReference>
<protein>
    <submittedName>
        <fullName evidence="2">DNA-binding MarR family transcriptional regulator</fullName>
    </submittedName>
</protein>
<dbReference type="InterPro" id="IPR039422">
    <property type="entry name" value="MarR/SlyA-like"/>
</dbReference>
<dbReference type="PRINTS" id="PR00598">
    <property type="entry name" value="HTHMARR"/>
</dbReference>
<proteinExistence type="predicted"/>
<dbReference type="InterPro" id="IPR036390">
    <property type="entry name" value="WH_DNA-bd_sf"/>
</dbReference>
<dbReference type="PANTHER" id="PTHR33164">
    <property type="entry name" value="TRANSCRIPTIONAL REGULATOR, MARR FAMILY"/>
    <property type="match status" value="1"/>
</dbReference>
<evidence type="ECO:0000313" key="2">
    <source>
        <dbReference type="EMBL" id="MDR6269775.1"/>
    </source>
</evidence>
<keyword evidence="3" id="KW-1185">Reference proteome</keyword>
<dbReference type="RefSeq" id="WP_309798350.1">
    <property type="nucleotide sequence ID" value="NZ_BAAAHY010000005.1"/>
</dbReference>
<accession>A0ABU1JBI1</accession>
<comment type="caution">
    <text evidence="2">The sequence shown here is derived from an EMBL/GenBank/DDBJ whole genome shotgun (WGS) entry which is preliminary data.</text>
</comment>
<evidence type="ECO:0000313" key="3">
    <source>
        <dbReference type="Proteomes" id="UP001185069"/>
    </source>
</evidence>
<reference evidence="2 3" key="1">
    <citation type="submission" date="2023-07" db="EMBL/GenBank/DDBJ databases">
        <title>Sequencing the genomes of 1000 actinobacteria strains.</title>
        <authorList>
            <person name="Klenk H.-P."/>
        </authorList>
    </citation>
    <scope>NUCLEOTIDE SEQUENCE [LARGE SCALE GENOMIC DNA]</scope>
    <source>
        <strain evidence="2 3">DSM 14555</strain>
    </source>
</reference>
<dbReference type="InterPro" id="IPR036388">
    <property type="entry name" value="WH-like_DNA-bd_sf"/>
</dbReference>
<dbReference type="PROSITE" id="PS50995">
    <property type="entry name" value="HTH_MARR_2"/>
    <property type="match status" value="1"/>
</dbReference>
<sequence length="145" mass="16235">MSSENPAGGSPHDILGYLLKHANWRLVEITDAALQPLGIDSKAYGVLRILVWQKPMSQQQVAQTLGVDRTTMVALFDALEAQQIVTRRPDPQDRRRNVVELTDSGRKLFRRADQAYQAAEREFLAPVDAAVGEQLRQTLRTLLGE</sequence>
<feature type="domain" description="HTH marR-type" evidence="1">
    <location>
        <begin position="12"/>
        <end position="144"/>
    </location>
</feature>
<dbReference type="Proteomes" id="UP001185069">
    <property type="component" value="Unassembled WGS sequence"/>
</dbReference>
<evidence type="ECO:0000259" key="1">
    <source>
        <dbReference type="PROSITE" id="PS50995"/>
    </source>
</evidence>
<dbReference type="PANTHER" id="PTHR33164:SF43">
    <property type="entry name" value="HTH-TYPE TRANSCRIPTIONAL REPRESSOR YETL"/>
    <property type="match status" value="1"/>
</dbReference>
<keyword evidence="2" id="KW-0238">DNA-binding</keyword>